<feature type="transmembrane region" description="Helical" evidence="9">
    <location>
        <begin position="322"/>
        <end position="341"/>
    </location>
</feature>
<feature type="transmembrane region" description="Helical" evidence="9">
    <location>
        <begin position="134"/>
        <end position="158"/>
    </location>
</feature>
<evidence type="ECO:0000256" key="6">
    <source>
        <dbReference type="ARBA" id="ARBA00022989"/>
    </source>
</evidence>
<dbReference type="KEGG" id="mvo:Mvol_1008"/>
<dbReference type="AlphaFoldDB" id="D7DU55"/>
<reference evidence="10 11" key="1">
    <citation type="submission" date="2010-05" db="EMBL/GenBank/DDBJ databases">
        <title>Complete sequence of Methanococcus voltae A3.</title>
        <authorList>
            <consortium name="US DOE Joint Genome Institute"/>
            <person name="Lucas S."/>
            <person name="Copeland A."/>
            <person name="Lapidus A."/>
            <person name="Cheng J.-F."/>
            <person name="Bruce D."/>
            <person name="Goodwin L."/>
            <person name="Pitluck S."/>
            <person name="Lowry S."/>
            <person name="Clum A."/>
            <person name="Land M."/>
            <person name="Hauser L."/>
            <person name="Kyrpides N."/>
            <person name="Mikhailova N."/>
            <person name="Whitman W.B."/>
            <person name="Woyke T."/>
        </authorList>
    </citation>
    <scope>NUCLEOTIDE SEQUENCE [LARGE SCALE GENOMIC DNA]</scope>
    <source>
        <strain evidence="11">ATCC BAA-1334 / A3</strain>
    </source>
</reference>
<evidence type="ECO:0000256" key="5">
    <source>
        <dbReference type="ARBA" id="ARBA00022692"/>
    </source>
</evidence>
<evidence type="ECO:0000256" key="7">
    <source>
        <dbReference type="ARBA" id="ARBA00023136"/>
    </source>
</evidence>
<keyword evidence="7 8" id="KW-0472">Membrane</keyword>
<comment type="similarity">
    <text evidence="2 8">Belongs to the nucleobase:cation symporter-2 (NCS2) (TC 2.A.40) family. Azg-like subfamily.</text>
</comment>
<evidence type="ECO:0000313" key="11">
    <source>
        <dbReference type="Proteomes" id="UP000007722"/>
    </source>
</evidence>
<comment type="subcellular location">
    <subcellularLocation>
        <location evidence="1 8">Cell membrane</location>
        <topology evidence="1 8">Multi-pass membrane protein</topology>
    </subcellularLocation>
</comment>
<keyword evidence="4 8" id="KW-1003">Cell membrane</keyword>
<dbReference type="InParanoid" id="D7DU55"/>
<keyword evidence="5 8" id="KW-0812">Transmembrane</keyword>
<dbReference type="OrthoDB" id="27788at2157"/>
<dbReference type="InterPro" id="IPR026033">
    <property type="entry name" value="Azg-like_bact_archaea"/>
</dbReference>
<dbReference type="InterPro" id="IPR045018">
    <property type="entry name" value="Azg-like"/>
</dbReference>
<dbReference type="PANTHER" id="PTHR43337:SF1">
    <property type="entry name" value="XANTHINE_URACIL PERMEASE C887.17-RELATED"/>
    <property type="match status" value="1"/>
</dbReference>
<dbReference type="Pfam" id="PF00860">
    <property type="entry name" value="Xan_ur_permease"/>
    <property type="match status" value="1"/>
</dbReference>
<dbReference type="InterPro" id="IPR006043">
    <property type="entry name" value="NCS2"/>
</dbReference>
<accession>D7DU55</accession>
<evidence type="ECO:0000256" key="9">
    <source>
        <dbReference type="SAM" id="Phobius"/>
    </source>
</evidence>
<evidence type="ECO:0000256" key="4">
    <source>
        <dbReference type="ARBA" id="ARBA00022475"/>
    </source>
</evidence>
<evidence type="ECO:0000256" key="3">
    <source>
        <dbReference type="ARBA" id="ARBA00022448"/>
    </source>
</evidence>
<feature type="transmembrane region" description="Helical" evidence="9">
    <location>
        <begin position="417"/>
        <end position="434"/>
    </location>
</feature>
<feature type="transmembrane region" description="Helical" evidence="9">
    <location>
        <begin position="376"/>
        <end position="405"/>
    </location>
</feature>
<keyword evidence="6 8" id="KW-1133">Transmembrane helix</keyword>
<gene>
    <name evidence="10" type="ordered locus">Mvol_1008</name>
</gene>
<dbReference type="Proteomes" id="UP000007722">
    <property type="component" value="Chromosome"/>
</dbReference>
<feature type="transmembrane region" description="Helical" evidence="9">
    <location>
        <begin position="347"/>
        <end position="364"/>
    </location>
</feature>
<dbReference type="PANTHER" id="PTHR43337">
    <property type="entry name" value="XANTHINE/URACIL PERMEASE C887.17-RELATED"/>
    <property type="match status" value="1"/>
</dbReference>
<evidence type="ECO:0000256" key="2">
    <source>
        <dbReference type="ARBA" id="ARBA00005697"/>
    </source>
</evidence>
<keyword evidence="3 8" id="KW-0813">Transport</keyword>
<protein>
    <submittedName>
        <fullName evidence="10">Xanthine/uracil/vitamin C permease</fullName>
    </submittedName>
</protein>
<dbReference type="EMBL" id="CP002057">
    <property type="protein sequence ID" value="ADI36665.1"/>
    <property type="molecule type" value="Genomic_DNA"/>
</dbReference>
<dbReference type="eggNOG" id="arCOG02807">
    <property type="taxonomic scope" value="Archaea"/>
</dbReference>
<dbReference type="FunCoup" id="D7DU55">
    <property type="interactions" value="21"/>
</dbReference>
<feature type="transmembrane region" description="Helical" evidence="9">
    <location>
        <begin position="170"/>
        <end position="188"/>
    </location>
</feature>
<feature type="transmembrane region" description="Helical" evidence="9">
    <location>
        <begin position="20"/>
        <end position="38"/>
    </location>
</feature>
<dbReference type="PIRSF" id="PIRSF005353">
    <property type="entry name" value="PbuG"/>
    <property type="match status" value="1"/>
</dbReference>
<evidence type="ECO:0000256" key="1">
    <source>
        <dbReference type="ARBA" id="ARBA00004651"/>
    </source>
</evidence>
<sequence>MLKSIANYFEFEKYGTNYKTETMAGITTFMTMGYIIAVNPGMLSLTGMDYGAVLVATCVAAAISTFVMGVYAKYPFALAPGMGLNAYFTYSVCMGMGVDWRVALGAVFISGIVFILLTLAKVRSWIFHAIPNALKYGTAVGIGLFITIIGLINAGIIVDNPATLVGIGNMNSPAVILAVVGLLLIGVMSAKRVKGAILIGILLTAFLGMILGVSPFPAGIVSMPPDVMPTFLQMDVLGALNMGLVSIIFAFLFVDLFDTIGTLNALSAQAGYLDKEGKLPRVDKALMADSVGTSIGAIFGTSTVTSYVEAASGIGVGGRTGFAAVIVALLFLLSVFFYPLVSAIPGYATAPALIFVGSLMILAIRNIDLDDITEALPAFITLVGIPFTYSIANGLALGFISYPILKVFSGKYKEVHPLVYILAFLFVLKFAIYGQ</sequence>
<feature type="transmembrane region" description="Helical" evidence="9">
    <location>
        <begin position="236"/>
        <end position="257"/>
    </location>
</feature>
<dbReference type="GO" id="GO:0005345">
    <property type="term" value="F:purine nucleobase transmembrane transporter activity"/>
    <property type="evidence" value="ECO:0007669"/>
    <property type="project" value="TreeGrafter"/>
</dbReference>
<proteinExistence type="inferred from homology"/>
<feature type="transmembrane region" description="Helical" evidence="9">
    <location>
        <begin position="100"/>
        <end position="122"/>
    </location>
</feature>
<organism evidence="10 11">
    <name type="scientific">Methanococcus voltae (strain ATCC BAA-1334 / A3)</name>
    <dbReference type="NCBI Taxonomy" id="456320"/>
    <lineage>
        <taxon>Archaea</taxon>
        <taxon>Methanobacteriati</taxon>
        <taxon>Methanobacteriota</taxon>
        <taxon>Methanomada group</taxon>
        <taxon>Methanococci</taxon>
        <taxon>Methanococcales</taxon>
        <taxon>Methanococcaceae</taxon>
        <taxon>Methanococcus</taxon>
    </lineage>
</organism>
<dbReference type="GO" id="GO:0005886">
    <property type="term" value="C:plasma membrane"/>
    <property type="evidence" value="ECO:0007669"/>
    <property type="project" value="UniProtKB-SubCell"/>
</dbReference>
<feature type="transmembrane region" description="Helical" evidence="9">
    <location>
        <begin position="195"/>
        <end position="216"/>
    </location>
</feature>
<evidence type="ECO:0000313" key="10">
    <source>
        <dbReference type="EMBL" id="ADI36665.1"/>
    </source>
</evidence>
<name>D7DU55_METV3</name>
<feature type="transmembrane region" description="Helical" evidence="9">
    <location>
        <begin position="50"/>
        <end position="72"/>
    </location>
</feature>
<dbReference type="STRING" id="456320.Mvol_1008"/>
<keyword evidence="11" id="KW-1185">Reference proteome</keyword>
<evidence type="ECO:0000256" key="8">
    <source>
        <dbReference type="PIRNR" id="PIRNR005353"/>
    </source>
</evidence>
<dbReference type="HOGENOM" id="CLU_024508_0_1_2"/>